<reference evidence="1" key="1">
    <citation type="submission" date="2018-05" db="EMBL/GenBank/DDBJ databases">
        <authorList>
            <person name="Lanie J.A."/>
            <person name="Ng W.-L."/>
            <person name="Kazmierczak K.M."/>
            <person name="Andrzejewski T.M."/>
            <person name="Davidsen T.M."/>
            <person name="Wayne K.J."/>
            <person name="Tettelin H."/>
            <person name="Glass J.I."/>
            <person name="Rusch D."/>
            <person name="Podicherti R."/>
            <person name="Tsui H.-C.T."/>
            <person name="Winkler M.E."/>
        </authorList>
    </citation>
    <scope>NUCLEOTIDE SEQUENCE</scope>
</reference>
<dbReference type="InterPro" id="IPR036713">
    <property type="entry name" value="TmoB-like_sf"/>
</dbReference>
<organism evidence="1">
    <name type="scientific">marine metagenome</name>
    <dbReference type="NCBI Taxonomy" id="408172"/>
    <lineage>
        <taxon>unclassified sequences</taxon>
        <taxon>metagenomes</taxon>
        <taxon>ecological metagenomes</taxon>
    </lineage>
</organism>
<dbReference type="SUPFAM" id="SSF110814">
    <property type="entry name" value="TmoB-like"/>
    <property type="match status" value="1"/>
</dbReference>
<dbReference type="InterPro" id="IPR009355">
    <property type="entry name" value="Toluene_mOase_B"/>
</dbReference>
<proteinExistence type="predicted"/>
<protein>
    <recommendedName>
        <fullName evidence="2">Toluene monooxygenase</fullName>
    </recommendedName>
</protein>
<gene>
    <name evidence="1" type="ORF">METZ01_LOCUS142484</name>
</gene>
<dbReference type="Gene3D" id="3.10.20.270">
    <property type="entry name" value="TmoB-like"/>
    <property type="match status" value="1"/>
</dbReference>
<sequence>MALFPLSMKFSGDFVCKLLPIDTENTMAEVADAAAVHAVGMHVADQPGKTIRIKRQGDDAPFDLNMKVKDSGLLPTETIELFFE</sequence>
<dbReference type="AlphaFoldDB" id="A0A381ZK68"/>
<evidence type="ECO:0000313" key="1">
    <source>
        <dbReference type="EMBL" id="SVA89630.1"/>
    </source>
</evidence>
<dbReference type="EMBL" id="UINC01021643">
    <property type="protein sequence ID" value="SVA89630.1"/>
    <property type="molecule type" value="Genomic_DNA"/>
</dbReference>
<name>A0A381ZK68_9ZZZZ</name>
<evidence type="ECO:0008006" key="2">
    <source>
        <dbReference type="Google" id="ProtNLM"/>
    </source>
</evidence>
<accession>A0A381ZK68</accession>
<dbReference type="Pfam" id="PF06234">
    <property type="entry name" value="TmoB"/>
    <property type="match status" value="1"/>
</dbReference>